<sequence>MNRLYSATVVVPNRGCRSCRSRRRGCGRSLPSCPNCRRQTSSSFSHPQDGLPWHRGNDGRLVARGHQRGILSIRSRKLDVVKRHSETRRKRNGFVLSLPRGLSLARLARGDLSPWTKKNLINITPLDSDMTDLYELLVNMSLCEDEVEFIQPSYQRLASPPPCMEIDMEDLEETPLPQEENQQEDTKPTETETEESSKPTPSVETTEEQPEQQKEESSSSSSEKDDKTTLDSILTPLHQETPIPEADLAAILDSLLKHKDSSDKDTDFPSVDRFLQIMEVISQLTETVMKPATTEDSDSGKITSLTPQHLAVIMNLRSLLDYATKVLCIKSIETPGKDSVIMGNTMEVVV</sequence>
<reference evidence="2" key="2">
    <citation type="submission" date="2023-05" db="EMBL/GenBank/DDBJ databases">
        <authorList>
            <consortium name="Lawrence Berkeley National Laboratory"/>
            <person name="Steindorff A."/>
            <person name="Hensen N."/>
            <person name="Bonometti L."/>
            <person name="Westerberg I."/>
            <person name="Brannstrom I.O."/>
            <person name="Guillou S."/>
            <person name="Cros-Aarteil S."/>
            <person name="Calhoun S."/>
            <person name="Haridas S."/>
            <person name="Kuo A."/>
            <person name="Mondo S."/>
            <person name="Pangilinan J."/>
            <person name="Riley R."/>
            <person name="Labutti K."/>
            <person name="Andreopoulos B."/>
            <person name="Lipzen A."/>
            <person name="Chen C."/>
            <person name="Yanf M."/>
            <person name="Daum C."/>
            <person name="Ng V."/>
            <person name="Clum A."/>
            <person name="Ohm R."/>
            <person name="Martin F."/>
            <person name="Silar P."/>
            <person name="Natvig D."/>
            <person name="Lalanne C."/>
            <person name="Gautier V."/>
            <person name="Ament-Velasquez S.L."/>
            <person name="Kruys A."/>
            <person name="Hutchinson M.I."/>
            <person name="Powell A.J."/>
            <person name="Barry K."/>
            <person name="Miller A.N."/>
            <person name="Grigoriev I.V."/>
            <person name="Debuchy R."/>
            <person name="Gladieux P."/>
            <person name="Thoren M.H."/>
            <person name="Johannesson H."/>
        </authorList>
    </citation>
    <scope>NUCLEOTIDE SEQUENCE</scope>
    <source>
        <strain evidence="2">CBS 990.96</strain>
    </source>
</reference>
<dbReference type="EMBL" id="MU865413">
    <property type="protein sequence ID" value="KAK4223815.1"/>
    <property type="molecule type" value="Genomic_DNA"/>
</dbReference>
<dbReference type="GO" id="GO:0000981">
    <property type="term" value="F:DNA-binding transcription factor activity, RNA polymerase II-specific"/>
    <property type="evidence" value="ECO:0007669"/>
    <property type="project" value="InterPro"/>
</dbReference>
<comment type="caution">
    <text evidence="2">The sequence shown here is derived from an EMBL/GenBank/DDBJ whole genome shotgun (WGS) entry which is preliminary data.</text>
</comment>
<evidence type="ECO:0000256" key="1">
    <source>
        <dbReference type="SAM" id="MobiDB-lite"/>
    </source>
</evidence>
<protein>
    <recommendedName>
        <fullName evidence="4">Zn(2)-C6 fungal-type domain-containing protein</fullName>
    </recommendedName>
</protein>
<evidence type="ECO:0000313" key="2">
    <source>
        <dbReference type="EMBL" id="KAK4223815.1"/>
    </source>
</evidence>
<feature type="compositionally biased region" description="Basic and acidic residues" evidence="1">
    <location>
        <begin position="211"/>
        <end position="228"/>
    </location>
</feature>
<dbReference type="InterPro" id="IPR036864">
    <property type="entry name" value="Zn2-C6_fun-type_DNA-bd_sf"/>
</dbReference>
<dbReference type="AlphaFoldDB" id="A0AAN7BI30"/>
<evidence type="ECO:0000313" key="3">
    <source>
        <dbReference type="Proteomes" id="UP001301958"/>
    </source>
</evidence>
<keyword evidence="3" id="KW-1185">Reference proteome</keyword>
<dbReference type="GO" id="GO:0008270">
    <property type="term" value="F:zinc ion binding"/>
    <property type="evidence" value="ECO:0007669"/>
    <property type="project" value="InterPro"/>
</dbReference>
<evidence type="ECO:0008006" key="4">
    <source>
        <dbReference type="Google" id="ProtNLM"/>
    </source>
</evidence>
<dbReference type="SUPFAM" id="SSF57701">
    <property type="entry name" value="Zn2/Cys6 DNA-binding domain"/>
    <property type="match status" value="1"/>
</dbReference>
<name>A0AAN7BI30_9PEZI</name>
<accession>A0AAN7BI30</accession>
<gene>
    <name evidence="2" type="ORF">QBC38DRAFT_37985</name>
</gene>
<reference evidence="2" key="1">
    <citation type="journal article" date="2023" name="Mol. Phylogenet. Evol.">
        <title>Genome-scale phylogeny and comparative genomics of the fungal order Sordariales.</title>
        <authorList>
            <person name="Hensen N."/>
            <person name="Bonometti L."/>
            <person name="Westerberg I."/>
            <person name="Brannstrom I.O."/>
            <person name="Guillou S."/>
            <person name="Cros-Aarteil S."/>
            <person name="Calhoun S."/>
            <person name="Haridas S."/>
            <person name="Kuo A."/>
            <person name="Mondo S."/>
            <person name="Pangilinan J."/>
            <person name="Riley R."/>
            <person name="LaButti K."/>
            <person name="Andreopoulos B."/>
            <person name="Lipzen A."/>
            <person name="Chen C."/>
            <person name="Yan M."/>
            <person name="Daum C."/>
            <person name="Ng V."/>
            <person name="Clum A."/>
            <person name="Steindorff A."/>
            <person name="Ohm R.A."/>
            <person name="Martin F."/>
            <person name="Silar P."/>
            <person name="Natvig D.O."/>
            <person name="Lalanne C."/>
            <person name="Gautier V."/>
            <person name="Ament-Velasquez S.L."/>
            <person name="Kruys A."/>
            <person name="Hutchinson M.I."/>
            <person name="Powell A.J."/>
            <person name="Barry K."/>
            <person name="Miller A.N."/>
            <person name="Grigoriev I.V."/>
            <person name="Debuchy R."/>
            <person name="Gladieux P."/>
            <person name="Hiltunen Thoren M."/>
            <person name="Johannesson H."/>
        </authorList>
    </citation>
    <scope>NUCLEOTIDE SEQUENCE</scope>
    <source>
        <strain evidence="2">CBS 990.96</strain>
    </source>
</reference>
<proteinExistence type="predicted"/>
<dbReference type="Proteomes" id="UP001301958">
    <property type="component" value="Unassembled WGS sequence"/>
</dbReference>
<organism evidence="2 3">
    <name type="scientific">Podospora fimiseda</name>
    <dbReference type="NCBI Taxonomy" id="252190"/>
    <lineage>
        <taxon>Eukaryota</taxon>
        <taxon>Fungi</taxon>
        <taxon>Dikarya</taxon>
        <taxon>Ascomycota</taxon>
        <taxon>Pezizomycotina</taxon>
        <taxon>Sordariomycetes</taxon>
        <taxon>Sordariomycetidae</taxon>
        <taxon>Sordariales</taxon>
        <taxon>Podosporaceae</taxon>
        <taxon>Podospora</taxon>
    </lineage>
</organism>
<feature type="region of interest" description="Disordered" evidence="1">
    <location>
        <begin position="173"/>
        <end position="228"/>
    </location>
</feature>